<dbReference type="PIRSF" id="PIRSF000137">
    <property type="entry name" value="Alcohol_oxidase"/>
    <property type="match status" value="1"/>
</dbReference>
<dbReference type="Gene3D" id="3.30.560.10">
    <property type="entry name" value="Glucose Oxidase, domain 3"/>
    <property type="match status" value="1"/>
</dbReference>
<keyword evidence="4 5" id="KW-0274">FAD</keyword>
<dbReference type="Proteomes" id="UP001440612">
    <property type="component" value="Chromosome"/>
</dbReference>
<accession>A0ABZ2V3H3</accession>
<organism evidence="7 8">
    <name type="scientific">Yoonia phaeophyticola</name>
    <dbReference type="NCBI Taxonomy" id="3137369"/>
    <lineage>
        <taxon>Bacteria</taxon>
        <taxon>Pseudomonadati</taxon>
        <taxon>Pseudomonadota</taxon>
        <taxon>Alphaproteobacteria</taxon>
        <taxon>Rhodobacterales</taxon>
        <taxon>Paracoccaceae</taxon>
        <taxon>Yoonia</taxon>
    </lineage>
</organism>
<evidence type="ECO:0000259" key="6">
    <source>
        <dbReference type="PROSITE" id="PS00623"/>
    </source>
</evidence>
<reference evidence="8" key="1">
    <citation type="submission" date="2024-04" db="EMBL/GenBank/DDBJ databases">
        <title>Phylogenomic analyses of a clade within the roseobacter group suggest taxonomic reassignments of species of the genera Aestuariivita, Citreicella, Loktanella, Nautella, Pelagibaca, Ruegeria, Thalassobius, Thiobacimonas and Tropicibacter, and the proposal o.</title>
        <authorList>
            <person name="Jeon C.O."/>
        </authorList>
    </citation>
    <scope>NUCLEOTIDE SEQUENCE [LARGE SCALE GENOMIC DNA]</scope>
    <source>
        <strain evidence="8">BS5-3</strain>
    </source>
</reference>
<name>A0ABZ2V3H3_9RHOB</name>
<evidence type="ECO:0000256" key="5">
    <source>
        <dbReference type="RuleBase" id="RU003968"/>
    </source>
</evidence>
<dbReference type="Pfam" id="PF00732">
    <property type="entry name" value="GMC_oxred_N"/>
    <property type="match status" value="1"/>
</dbReference>
<comment type="similarity">
    <text evidence="2 5">Belongs to the GMC oxidoreductase family.</text>
</comment>
<keyword evidence="3 5" id="KW-0285">Flavoprotein</keyword>
<sequence>MQSLEFDYIIVGAGSAGCVLADRLTRCGKFSVLLLESGGSDARFWVKVPIGYAINVNKPAVNWGYRTLPDPGLNARRVNWPRGRLIGGSSSINAMAYVRGLAHDFDDWAAAGATGWGWDNVRKVYERLETCQELTDDGVQMRGDGPVWVSELSNQMSPFSKNFLRAADEVGHGTIADLNTPGAEGIGYYRSTVRGGVRWSAADAFLRPALKRANLTLMCKAEVSQLACDGPKVSGVNFSRDGKAYVAKARQEVILSAGAVNSPKLLQLSGFGPQELLRNNGIKVHRHLPQVGQGLQDHLAVSYQFLAEARTLNHFLGRFVGKMRAGLTYVLTRKGALAVPVNQVGGFVRSDGAADAPDIQLYFNPISYSASPTGKTIVDRPSGYQISAQPCRPTSTGRIEIASASPKDAPHIIPNSLSTTQDQMLAVAAAKMLQKYAKTQSLRKVTKKAKAPDLLAMDDSTLLEDFRNRASTVYHPTCTCRMGATDADSVLDTRLRVHGVPGLRVVDASAFPNITSGNTNAPTMMLAMRAADLILEDAARV</sequence>
<evidence type="ECO:0000256" key="3">
    <source>
        <dbReference type="ARBA" id="ARBA00022630"/>
    </source>
</evidence>
<dbReference type="SUPFAM" id="SSF54373">
    <property type="entry name" value="FAD-linked reductases, C-terminal domain"/>
    <property type="match status" value="1"/>
</dbReference>
<dbReference type="PANTHER" id="PTHR11552">
    <property type="entry name" value="GLUCOSE-METHANOL-CHOLINE GMC OXIDOREDUCTASE"/>
    <property type="match status" value="1"/>
</dbReference>
<dbReference type="Gene3D" id="3.50.50.60">
    <property type="entry name" value="FAD/NAD(P)-binding domain"/>
    <property type="match status" value="1"/>
</dbReference>
<evidence type="ECO:0000313" key="8">
    <source>
        <dbReference type="Proteomes" id="UP001440612"/>
    </source>
</evidence>
<evidence type="ECO:0000256" key="1">
    <source>
        <dbReference type="ARBA" id="ARBA00001974"/>
    </source>
</evidence>
<proteinExistence type="inferred from homology"/>
<feature type="domain" description="Glucose-methanol-choline oxidoreductase N-terminal" evidence="6">
    <location>
        <begin position="83"/>
        <end position="106"/>
    </location>
</feature>
<dbReference type="InterPro" id="IPR036188">
    <property type="entry name" value="FAD/NAD-bd_sf"/>
</dbReference>
<keyword evidence="8" id="KW-1185">Reference proteome</keyword>
<evidence type="ECO:0000256" key="2">
    <source>
        <dbReference type="ARBA" id="ARBA00010790"/>
    </source>
</evidence>
<evidence type="ECO:0000256" key="4">
    <source>
        <dbReference type="ARBA" id="ARBA00022827"/>
    </source>
</evidence>
<dbReference type="EMBL" id="CP150951">
    <property type="protein sequence ID" value="WZC47811.1"/>
    <property type="molecule type" value="Genomic_DNA"/>
</dbReference>
<dbReference type="InterPro" id="IPR007867">
    <property type="entry name" value="GMC_OxRtase_C"/>
</dbReference>
<dbReference type="PANTHER" id="PTHR11552:SF147">
    <property type="entry name" value="CHOLINE DEHYDROGENASE, MITOCHONDRIAL"/>
    <property type="match status" value="1"/>
</dbReference>
<dbReference type="Pfam" id="PF05199">
    <property type="entry name" value="GMC_oxred_C"/>
    <property type="match status" value="1"/>
</dbReference>
<comment type="cofactor">
    <cofactor evidence="1">
        <name>FAD</name>
        <dbReference type="ChEBI" id="CHEBI:57692"/>
    </cofactor>
</comment>
<dbReference type="SUPFAM" id="SSF51905">
    <property type="entry name" value="FAD/NAD(P)-binding domain"/>
    <property type="match status" value="1"/>
</dbReference>
<gene>
    <name evidence="7" type="ORF">AABB29_13000</name>
</gene>
<dbReference type="PROSITE" id="PS00623">
    <property type="entry name" value="GMC_OXRED_1"/>
    <property type="match status" value="1"/>
</dbReference>
<protein>
    <submittedName>
        <fullName evidence="7">GMC family oxidoreductase</fullName>
    </submittedName>
</protein>
<evidence type="ECO:0000313" key="7">
    <source>
        <dbReference type="EMBL" id="WZC47811.1"/>
    </source>
</evidence>
<dbReference type="RefSeq" id="WP_341365931.1">
    <property type="nucleotide sequence ID" value="NZ_CP150951.2"/>
</dbReference>
<dbReference type="InterPro" id="IPR012132">
    <property type="entry name" value="GMC_OxRdtase"/>
</dbReference>
<dbReference type="InterPro" id="IPR000172">
    <property type="entry name" value="GMC_OxRdtase_N"/>
</dbReference>